<evidence type="ECO:0000313" key="5">
    <source>
        <dbReference type="Proteomes" id="UP001431776"/>
    </source>
</evidence>
<dbReference type="InterPro" id="IPR004147">
    <property type="entry name" value="ABC1_dom"/>
</dbReference>
<keyword evidence="2" id="KW-0472">Membrane</keyword>
<dbReference type="SUPFAM" id="SSF56112">
    <property type="entry name" value="Protein kinase-like (PK-like)"/>
    <property type="match status" value="1"/>
</dbReference>
<proteinExistence type="inferred from homology"/>
<dbReference type="AlphaFoldDB" id="A0AAW6TVJ0"/>
<gene>
    <name evidence="4" type="ORF">QJ522_11120</name>
</gene>
<comment type="caution">
    <text evidence="4">The sequence shown here is derived from an EMBL/GenBank/DDBJ whole genome shotgun (WGS) entry which is preliminary data.</text>
</comment>
<feature type="transmembrane region" description="Helical" evidence="2">
    <location>
        <begin position="537"/>
        <end position="556"/>
    </location>
</feature>
<name>A0AAW6TVJ0_9BACT</name>
<dbReference type="InterPro" id="IPR050154">
    <property type="entry name" value="UbiB_kinase"/>
</dbReference>
<keyword evidence="2" id="KW-1133">Transmembrane helix</keyword>
<dbReference type="EMBL" id="JASCXX010000011">
    <property type="protein sequence ID" value="MDI6449595.1"/>
    <property type="molecule type" value="Genomic_DNA"/>
</dbReference>
<comment type="similarity">
    <text evidence="1">Belongs to the protein kinase superfamily. ADCK protein kinase family.</text>
</comment>
<keyword evidence="2" id="KW-0812">Transmembrane</keyword>
<dbReference type="PANTHER" id="PTHR10566">
    <property type="entry name" value="CHAPERONE-ACTIVITY OF BC1 COMPLEX CABC1 -RELATED"/>
    <property type="match status" value="1"/>
</dbReference>
<accession>A0AAW6TVJ0</accession>
<feature type="transmembrane region" description="Helical" evidence="2">
    <location>
        <begin position="507"/>
        <end position="525"/>
    </location>
</feature>
<sequence>MSFWRPRFRNRLRRLRRYRHIMAVLMKYGLEEVAEALRARLLVRVGEKAAPLRVKRAALGQSRPHRVRLALEEMGPTFIKFGQLLSTRPDIVPADYVHEFEHLQDQVKPDEFKRIRAELEYQLDGTIEDIFAAFDPEPLAAGSIAQVHRATTREGDSVVVKVRRPGIVEIIHAECDILEELTAILNVTVFEHGTVDPRQMVKEFVDAVSKETNLADERRNQVRFAANFKDDPTIHVPKVYEKYCTSGVLTMEYIDGIKPADPQVLAERGIDCKLVAQRGADFVLRQIFEMGFFHTDPHPGNFFLLPDNVLAPIDFGQVARMSSQYRRLFNEIVLAIVENESSRVIRSLEREEMTDERTDINKLTGDMEQLIDTYRNLPLKSIAFGTVVTRTFDLFRTNYVRSPAQFTLMLKTLATVESFARSLDPDFNIMEAMKPYARRAMLRDLEPKRMVRQMRQVVQDAGDLVMRLPEDVNVILSKFRQGRFQVRVHHEHLENLTRTVHRSSNRISFSLITAALLVASSMLVAQEGTVLGLFRLQTMGIVGYSIAAVIGIWLLISISRSDRM</sequence>
<keyword evidence="5" id="KW-1185">Reference proteome</keyword>
<reference evidence="4" key="1">
    <citation type="submission" date="2023-05" db="EMBL/GenBank/DDBJ databases">
        <title>Anaerotaeda fermentans gen. nov., sp. nov., a novel anaerobic planctomycete of the new family within the order Sedimentisphaerales isolated from Taman Peninsula, Russia.</title>
        <authorList>
            <person name="Khomyakova M.A."/>
            <person name="Merkel A.Y."/>
            <person name="Slobodkin A.I."/>
        </authorList>
    </citation>
    <scope>NUCLEOTIDE SEQUENCE</scope>
    <source>
        <strain evidence="4">M17dextr</strain>
    </source>
</reference>
<dbReference type="RefSeq" id="WP_349245001.1">
    <property type="nucleotide sequence ID" value="NZ_JASCXX010000011.1"/>
</dbReference>
<evidence type="ECO:0000313" key="4">
    <source>
        <dbReference type="EMBL" id="MDI6449595.1"/>
    </source>
</evidence>
<dbReference type="Proteomes" id="UP001431776">
    <property type="component" value="Unassembled WGS sequence"/>
</dbReference>
<dbReference type="CDD" id="cd05121">
    <property type="entry name" value="ABC1_ADCK3-like"/>
    <property type="match status" value="1"/>
</dbReference>
<evidence type="ECO:0000256" key="2">
    <source>
        <dbReference type="SAM" id="Phobius"/>
    </source>
</evidence>
<evidence type="ECO:0000256" key="1">
    <source>
        <dbReference type="ARBA" id="ARBA00009670"/>
    </source>
</evidence>
<organism evidence="4 5">
    <name type="scientific">Anaerobaca lacustris</name>
    <dbReference type="NCBI Taxonomy" id="3044600"/>
    <lineage>
        <taxon>Bacteria</taxon>
        <taxon>Pseudomonadati</taxon>
        <taxon>Planctomycetota</taxon>
        <taxon>Phycisphaerae</taxon>
        <taxon>Sedimentisphaerales</taxon>
        <taxon>Anaerobacaceae</taxon>
        <taxon>Anaerobaca</taxon>
    </lineage>
</organism>
<dbReference type="Pfam" id="PF03109">
    <property type="entry name" value="ABC1"/>
    <property type="match status" value="1"/>
</dbReference>
<feature type="domain" description="ABC1 atypical kinase-like" evidence="3">
    <location>
        <begin position="103"/>
        <end position="346"/>
    </location>
</feature>
<dbReference type="PANTHER" id="PTHR10566:SF113">
    <property type="entry name" value="PROTEIN ACTIVITY OF BC1 COMPLEX KINASE 7, CHLOROPLASTIC"/>
    <property type="match status" value="1"/>
</dbReference>
<protein>
    <submittedName>
        <fullName evidence="4">AarF/UbiB family protein</fullName>
    </submittedName>
</protein>
<evidence type="ECO:0000259" key="3">
    <source>
        <dbReference type="Pfam" id="PF03109"/>
    </source>
</evidence>
<dbReference type="InterPro" id="IPR011009">
    <property type="entry name" value="Kinase-like_dom_sf"/>
</dbReference>